<feature type="region of interest" description="Disordered" evidence="1">
    <location>
        <begin position="241"/>
        <end position="345"/>
    </location>
</feature>
<evidence type="ECO:0008006" key="4">
    <source>
        <dbReference type="Google" id="ProtNLM"/>
    </source>
</evidence>
<feature type="compositionally biased region" description="Basic and acidic residues" evidence="1">
    <location>
        <begin position="290"/>
        <end position="300"/>
    </location>
</feature>
<name>B8IAP3_METNO</name>
<protein>
    <recommendedName>
        <fullName evidence="4">RecT protein</fullName>
    </recommendedName>
</protein>
<feature type="compositionally biased region" description="Acidic residues" evidence="1">
    <location>
        <begin position="254"/>
        <end position="264"/>
    </location>
</feature>
<evidence type="ECO:0000256" key="1">
    <source>
        <dbReference type="SAM" id="MobiDB-lite"/>
    </source>
</evidence>
<dbReference type="eggNOG" id="ENOG502Z9MZ">
    <property type="taxonomic scope" value="Bacteria"/>
</dbReference>
<dbReference type="GO" id="GO:0006259">
    <property type="term" value="P:DNA metabolic process"/>
    <property type="evidence" value="ECO:0007669"/>
    <property type="project" value="InterPro"/>
</dbReference>
<dbReference type="STRING" id="460265.Mnod_6283"/>
<dbReference type="Pfam" id="PF03837">
    <property type="entry name" value="RecT"/>
    <property type="match status" value="1"/>
</dbReference>
<dbReference type="InterPro" id="IPR018330">
    <property type="entry name" value="RecT_fam"/>
</dbReference>
<organism evidence="2 3">
    <name type="scientific">Methylobacterium nodulans (strain LMG 21967 / CNCM I-2342 / ORS 2060)</name>
    <dbReference type="NCBI Taxonomy" id="460265"/>
    <lineage>
        <taxon>Bacteria</taxon>
        <taxon>Pseudomonadati</taxon>
        <taxon>Pseudomonadota</taxon>
        <taxon>Alphaproteobacteria</taxon>
        <taxon>Hyphomicrobiales</taxon>
        <taxon>Methylobacteriaceae</taxon>
        <taxon>Methylobacterium</taxon>
    </lineage>
</organism>
<reference evidence="2 3" key="1">
    <citation type="submission" date="2009-01" db="EMBL/GenBank/DDBJ databases">
        <title>Complete sequence of chromosome of Methylobacterium nodulans ORS 2060.</title>
        <authorList>
            <consortium name="US DOE Joint Genome Institute"/>
            <person name="Lucas S."/>
            <person name="Copeland A."/>
            <person name="Lapidus A."/>
            <person name="Glavina del Rio T."/>
            <person name="Dalin E."/>
            <person name="Tice H."/>
            <person name="Bruce D."/>
            <person name="Goodwin L."/>
            <person name="Pitluck S."/>
            <person name="Sims D."/>
            <person name="Brettin T."/>
            <person name="Detter J.C."/>
            <person name="Han C."/>
            <person name="Larimer F."/>
            <person name="Land M."/>
            <person name="Hauser L."/>
            <person name="Kyrpides N."/>
            <person name="Ivanova N."/>
            <person name="Marx C.J."/>
            <person name="Richardson P."/>
        </authorList>
    </citation>
    <scope>NUCLEOTIDE SEQUENCE [LARGE SCALE GENOMIC DNA]</scope>
    <source>
        <strain evidence="3">LMG 21967 / CNCM I-2342 / ORS 2060</strain>
    </source>
</reference>
<dbReference type="OrthoDB" id="7866633at2"/>
<evidence type="ECO:0000313" key="3">
    <source>
        <dbReference type="Proteomes" id="UP000008207"/>
    </source>
</evidence>
<dbReference type="KEGG" id="mno:Mnod_6283"/>
<proteinExistence type="predicted"/>
<dbReference type="HOGENOM" id="CLU_061346_0_0_5"/>
<evidence type="ECO:0000313" key="2">
    <source>
        <dbReference type="EMBL" id="ACL61088.1"/>
    </source>
</evidence>
<accession>B8IAP3</accession>
<dbReference type="Proteomes" id="UP000008207">
    <property type="component" value="Chromosome"/>
</dbReference>
<sequence>MTAGALTLSDAERKVAERIDLAGTTALAVSAERGGIAFANAEQLMNFAKLMAVSNAGVRKHLRGNPGACLAIVTQAVEWGLSPYAVANKSYFVNDQIAYESQLVQAVILKRAPIKGRIRFEYTGEGDSRVCRAWARLADEPDEIVEYVSPSLAKITPKNSPLWKTDPDQQLSYYCGRALCRRHFPDVLLGVYAEDEIEAIPARGPEMARDVTPRGLGAKLDALAAGPKASPPRPAAEVVEAFDPPPVERHDADADPGSDDDDFPGDTPVTPVAEREPGADEETDEEDGEEKFLGDPEHPDFQAGALAKRRGHRRRCLNQSIAGDPERLSRWYAGYDSAPATDGEG</sequence>
<dbReference type="RefSeq" id="WP_015932670.1">
    <property type="nucleotide sequence ID" value="NC_011894.1"/>
</dbReference>
<dbReference type="AlphaFoldDB" id="B8IAP3"/>
<feature type="compositionally biased region" description="Acidic residues" evidence="1">
    <location>
        <begin position="279"/>
        <end position="289"/>
    </location>
</feature>
<gene>
    <name evidence="2" type="ordered locus">Mnod_6283</name>
</gene>
<dbReference type="GO" id="GO:0003677">
    <property type="term" value="F:DNA binding"/>
    <property type="evidence" value="ECO:0007669"/>
    <property type="project" value="InterPro"/>
</dbReference>
<dbReference type="EMBL" id="CP001349">
    <property type="protein sequence ID" value="ACL61088.1"/>
    <property type="molecule type" value="Genomic_DNA"/>
</dbReference>
<feature type="compositionally biased region" description="Basic residues" evidence="1">
    <location>
        <begin position="307"/>
        <end position="316"/>
    </location>
</feature>
<keyword evidence="3" id="KW-1185">Reference proteome</keyword>